<dbReference type="InterPro" id="IPR047865">
    <property type="entry name" value="Ribosomal_uL10_bac_type"/>
</dbReference>
<dbReference type="GO" id="GO:1990904">
    <property type="term" value="C:ribonucleoprotein complex"/>
    <property type="evidence" value="ECO:0007669"/>
    <property type="project" value="UniProtKB-KW"/>
</dbReference>
<dbReference type="NCBIfam" id="NF000955">
    <property type="entry name" value="PRK00099.1-1"/>
    <property type="match status" value="1"/>
</dbReference>
<comment type="function">
    <text evidence="1">Forms part of the ribosomal stalk, playing a central role in the interaction of the ribosome with GTP-bound translation factors.</text>
</comment>
<reference evidence="7" key="1">
    <citation type="journal article" date="2021" name="PeerJ">
        <title>Extensive microbial diversity within the chicken gut microbiome revealed by metagenomics and culture.</title>
        <authorList>
            <person name="Gilroy R."/>
            <person name="Ravi A."/>
            <person name="Getino M."/>
            <person name="Pursley I."/>
            <person name="Horton D.L."/>
            <person name="Alikhan N.F."/>
            <person name="Baker D."/>
            <person name="Gharbi K."/>
            <person name="Hall N."/>
            <person name="Watson M."/>
            <person name="Adriaenssens E.M."/>
            <person name="Foster-Nyarko E."/>
            <person name="Jarju S."/>
            <person name="Secka A."/>
            <person name="Antonio M."/>
            <person name="Oren A."/>
            <person name="Chaudhuri R.R."/>
            <person name="La Ragione R."/>
            <person name="Hildebrand F."/>
            <person name="Pallen M.J."/>
        </authorList>
    </citation>
    <scope>NUCLEOTIDE SEQUENCE</scope>
    <source>
        <strain evidence="7">Gambia16-930</strain>
    </source>
</reference>
<dbReference type="AlphaFoldDB" id="A0A9D1UHW7"/>
<dbReference type="InterPro" id="IPR001790">
    <property type="entry name" value="Ribosomal_uL10"/>
</dbReference>
<protein>
    <recommendedName>
        <fullName evidence="5">Large ribosomal subunit protein uL10</fullName>
    </recommendedName>
    <alternativeName>
        <fullName evidence="6">50S ribosomal protein L10</fullName>
    </alternativeName>
</protein>
<evidence type="ECO:0000256" key="4">
    <source>
        <dbReference type="ARBA" id="ARBA00023274"/>
    </source>
</evidence>
<dbReference type="Pfam" id="PF00466">
    <property type="entry name" value="Ribosomal_L10"/>
    <property type="match status" value="1"/>
</dbReference>
<keyword evidence="4" id="KW-0687">Ribonucleoprotein</keyword>
<dbReference type="InterPro" id="IPR043141">
    <property type="entry name" value="Ribosomal_uL10-like_sf"/>
</dbReference>
<comment type="caution">
    <text evidence="7">The sequence shown here is derived from an EMBL/GenBank/DDBJ whole genome shotgun (WGS) entry which is preliminary data.</text>
</comment>
<evidence type="ECO:0000313" key="8">
    <source>
        <dbReference type="Proteomes" id="UP000824267"/>
    </source>
</evidence>
<organism evidence="7 8">
    <name type="scientific">Candidatus Onthomorpha intestinigallinarum</name>
    <dbReference type="NCBI Taxonomy" id="2840880"/>
    <lineage>
        <taxon>Bacteria</taxon>
        <taxon>Pseudomonadati</taxon>
        <taxon>Bacteroidota</taxon>
        <taxon>Bacteroidia</taxon>
        <taxon>Bacteroidales</taxon>
        <taxon>Candidatus Onthomorpha</taxon>
    </lineage>
</organism>
<dbReference type="PANTHER" id="PTHR11560">
    <property type="entry name" value="39S RIBOSOMAL PROTEIN L10, MITOCHONDRIAL"/>
    <property type="match status" value="1"/>
</dbReference>
<proteinExistence type="inferred from homology"/>
<dbReference type="EMBL" id="DXGG01000221">
    <property type="protein sequence ID" value="HIW88003.1"/>
    <property type="molecule type" value="Genomic_DNA"/>
</dbReference>
<dbReference type="Proteomes" id="UP000824267">
    <property type="component" value="Unassembled WGS sequence"/>
</dbReference>
<name>A0A9D1UHW7_9BACT</name>
<evidence type="ECO:0000256" key="1">
    <source>
        <dbReference type="ARBA" id="ARBA00002633"/>
    </source>
</evidence>
<dbReference type="CDD" id="cd05797">
    <property type="entry name" value="Ribosomal_L10"/>
    <property type="match status" value="1"/>
</dbReference>
<evidence type="ECO:0000256" key="6">
    <source>
        <dbReference type="ARBA" id="ARBA00035502"/>
    </source>
</evidence>
<dbReference type="Gene3D" id="3.30.70.1730">
    <property type="match status" value="1"/>
</dbReference>
<evidence type="ECO:0000256" key="2">
    <source>
        <dbReference type="ARBA" id="ARBA00008889"/>
    </source>
</evidence>
<keyword evidence="3 7" id="KW-0689">Ribosomal protein</keyword>
<evidence type="ECO:0000256" key="3">
    <source>
        <dbReference type="ARBA" id="ARBA00022980"/>
    </source>
</evidence>
<accession>A0A9D1UHW7</accession>
<reference evidence="7" key="2">
    <citation type="submission" date="2021-04" db="EMBL/GenBank/DDBJ databases">
        <authorList>
            <person name="Gilroy R."/>
        </authorList>
    </citation>
    <scope>NUCLEOTIDE SEQUENCE</scope>
    <source>
        <strain evidence="7">Gambia16-930</strain>
    </source>
</reference>
<dbReference type="SUPFAM" id="SSF160369">
    <property type="entry name" value="Ribosomal protein L10-like"/>
    <property type="match status" value="1"/>
</dbReference>
<gene>
    <name evidence="7" type="primary">rplJ</name>
    <name evidence="7" type="ORF">IAC47_07000</name>
</gene>
<sequence length="173" mass="19044">MRKEEKSQLIESIGAEVSNYPYLYFVDINGLNSVDTAKLRRMCFRNNVKLLVVKNTLLKKALEKSDIDYSDIFPTLKGSTSIMLSNVNNAPAKLIKSFRANSDKLILKSAYVEEGFYIGDAVLDELISIKSKNELIADIVAALQSPVKNVIGALQSGANTLSGVIKTLSEKPE</sequence>
<comment type="similarity">
    <text evidence="2">Belongs to the universal ribosomal protein uL10 family.</text>
</comment>
<evidence type="ECO:0000256" key="5">
    <source>
        <dbReference type="ARBA" id="ARBA00035202"/>
    </source>
</evidence>
<dbReference type="GO" id="GO:0005840">
    <property type="term" value="C:ribosome"/>
    <property type="evidence" value="ECO:0007669"/>
    <property type="project" value="UniProtKB-KW"/>
</dbReference>
<evidence type="ECO:0000313" key="7">
    <source>
        <dbReference type="EMBL" id="HIW88003.1"/>
    </source>
</evidence>